<gene>
    <name evidence="2" type="ORF">QYF49_24285</name>
</gene>
<dbReference type="RefSeq" id="WP_290402170.1">
    <property type="nucleotide sequence ID" value="NZ_JAUHLN010000010.1"/>
</dbReference>
<protein>
    <submittedName>
        <fullName evidence="2">DUF2268 domain-containing putative Zn-dependent protease</fullName>
    </submittedName>
</protein>
<evidence type="ECO:0000313" key="2">
    <source>
        <dbReference type="EMBL" id="MDN4076062.1"/>
    </source>
</evidence>
<sequence>MEEFINEFKLNPLKEKEDLFIKSFKLSKDDLDSMLFLGMVNLNTNITLLEKQVQRMHRFQFESFIQKELESLQQKYPSGKPIQFELFILDENDDFIKDKLGGVSAFTDWEGKMCFIVYPNEKIRSTLKSEIVHEYHHHWRIAKLGISEDNQTLLDRMILEGLAEHFVGVVLGDACLGPYKEA</sequence>
<evidence type="ECO:0000313" key="3">
    <source>
        <dbReference type="Proteomes" id="UP001168694"/>
    </source>
</evidence>
<dbReference type="InterPro" id="IPR018728">
    <property type="entry name" value="DUF2268"/>
</dbReference>
<evidence type="ECO:0000259" key="1">
    <source>
        <dbReference type="Pfam" id="PF10026"/>
    </source>
</evidence>
<reference evidence="2" key="1">
    <citation type="submission" date="2023-06" db="EMBL/GenBank/DDBJ databases">
        <title>Draft Genome Sequences of Representative Paenibacillus Polymyxa, Bacillus cereus, Fictibacillus sp., and Brevibacillus agri Strains Isolated from Amazonian Dark Earth.</title>
        <authorList>
            <person name="Pellegrinetti T.A."/>
            <person name="Cunha I.C.M."/>
            <person name="Chaves M.G."/>
            <person name="Freitas A.S."/>
            <person name="Silva A.V.R."/>
            <person name="Tsai S.M."/>
            <person name="Mendes L.W."/>
        </authorList>
    </citation>
    <scope>NUCLEOTIDE SEQUENCE</scope>
    <source>
        <strain evidence="2">CENA-BCM004</strain>
    </source>
</reference>
<name>A0ABT8EDW8_9BACL</name>
<comment type="caution">
    <text evidence="2">The sequence shown here is derived from an EMBL/GenBank/DDBJ whole genome shotgun (WGS) entry which is preliminary data.</text>
</comment>
<dbReference type="Pfam" id="PF10026">
    <property type="entry name" value="DUF2268"/>
    <property type="match status" value="1"/>
</dbReference>
<keyword evidence="2" id="KW-0645">Protease</keyword>
<accession>A0ABT8EDW8</accession>
<keyword evidence="2" id="KW-0378">Hydrolase</keyword>
<dbReference type="GO" id="GO:0008233">
    <property type="term" value="F:peptidase activity"/>
    <property type="evidence" value="ECO:0007669"/>
    <property type="project" value="UniProtKB-KW"/>
</dbReference>
<dbReference type="EMBL" id="JAUHLN010000010">
    <property type="protein sequence ID" value="MDN4076062.1"/>
    <property type="molecule type" value="Genomic_DNA"/>
</dbReference>
<organism evidence="2 3">
    <name type="scientific">Fictibacillus terranigra</name>
    <dbReference type="NCBI Taxonomy" id="3058424"/>
    <lineage>
        <taxon>Bacteria</taxon>
        <taxon>Bacillati</taxon>
        <taxon>Bacillota</taxon>
        <taxon>Bacilli</taxon>
        <taxon>Bacillales</taxon>
        <taxon>Fictibacillaceae</taxon>
        <taxon>Fictibacillus</taxon>
    </lineage>
</organism>
<feature type="domain" description="DUF2268" evidence="1">
    <location>
        <begin position="64"/>
        <end position="180"/>
    </location>
</feature>
<keyword evidence="3" id="KW-1185">Reference proteome</keyword>
<dbReference type="Proteomes" id="UP001168694">
    <property type="component" value="Unassembled WGS sequence"/>
</dbReference>
<dbReference type="GO" id="GO:0006508">
    <property type="term" value="P:proteolysis"/>
    <property type="evidence" value="ECO:0007669"/>
    <property type="project" value="UniProtKB-KW"/>
</dbReference>
<proteinExistence type="predicted"/>